<dbReference type="PANTHER" id="PTHR11608:SF0">
    <property type="entry name" value="BIFUNCTIONAL PROTEIN PYRR"/>
    <property type="match status" value="1"/>
</dbReference>
<organism evidence="2 3">
    <name type="scientific">Polaribacter vadi</name>
    <dbReference type="NCBI Taxonomy" id="1774273"/>
    <lineage>
        <taxon>Bacteria</taxon>
        <taxon>Pseudomonadati</taxon>
        <taxon>Bacteroidota</taxon>
        <taxon>Flavobacteriia</taxon>
        <taxon>Flavobacteriales</taxon>
        <taxon>Flavobacteriaceae</taxon>
    </lineage>
</organism>
<comment type="caution">
    <text evidence="2">The sequence shown here is derived from an EMBL/GenBank/DDBJ whole genome shotgun (WGS) entry which is preliminary data.</text>
</comment>
<dbReference type="PANTHER" id="PTHR11608">
    <property type="entry name" value="BIFUNCTIONAL PROTEIN PYRR"/>
    <property type="match status" value="1"/>
</dbReference>
<dbReference type="InterPro" id="IPR050137">
    <property type="entry name" value="PyrR_bifunctional"/>
</dbReference>
<dbReference type="InterPro" id="IPR029057">
    <property type="entry name" value="PRTase-like"/>
</dbReference>
<accession>A0A1B8U168</accession>
<dbReference type="Proteomes" id="UP000092584">
    <property type="component" value="Unassembled WGS sequence"/>
</dbReference>
<dbReference type="STRING" id="1774273.LPB03_00670"/>
<dbReference type="KEGG" id="pob:LPB03_00670"/>
<feature type="domain" description="Phosphoribosyltransferase" evidence="1">
    <location>
        <begin position="8"/>
        <end position="156"/>
    </location>
</feature>
<keyword evidence="3" id="KW-1185">Reference proteome</keyword>
<evidence type="ECO:0000259" key="1">
    <source>
        <dbReference type="Pfam" id="PF00156"/>
    </source>
</evidence>
<name>A0A1B8U168_9FLAO</name>
<dbReference type="Pfam" id="PF00156">
    <property type="entry name" value="Pribosyltran"/>
    <property type="match status" value="1"/>
</dbReference>
<dbReference type="AlphaFoldDB" id="A0A1B8U168"/>
<keyword evidence="2" id="KW-0808">Transferase</keyword>
<dbReference type="OrthoDB" id="664757at2"/>
<gene>
    <name evidence="2" type="ORF">LPB3_04440</name>
</gene>
<evidence type="ECO:0000313" key="2">
    <source>
        <dbReference type="EMBL" id="OBY65615.1"/>
    </source>
</evidence>
<dbReference type="RefSeq" id="WP_065318393.1">
    <property type="nucleotide sequence ID" value="NZ_CP017477.1"/>
</dbReference>
<reference evidence="3" key="1">
    <citation type="submission" date="2016-02" db="EMBL/GenBank/DDBJ databases">
        <authorList>
            <person name="Shin S.-K."/>
            <person name="Yi H."/>
            <person name="Kim E."/>
        </authorList>
    </citation>
    <scope>NUCLEOTIDE SEQUENCE [LARGE SCALE GENOMIC DNA]</scope>
    <source>
        <strain evidence="3">LPB0003</strain>
    </source>
</reference>
<dbReference type="Gene3D" id="3.40.50.2020">
    <property type="match status" value="1"/>
</dbReference>
<dbReference type="CDD" id="cd06223">
    <property type="entry name" value="PRTases_typeI"/>
    <property type="match status" value="1"/>
</dbReference>
<keyword evidence="2" id="KW-0328">Glycosyltransferase</keyword>
<protein>
    <submittedName>
        <fullName evidence="2">Phosphoribosyltransferase</fullName>
    </submittedName>
</protein>
<proteinExistence type="predicted"/>
<dbReference type="EMBL" id="LSFM01000018">
    <property type="protein sequence ID" value="OBY65615.1"/>
    <property type="molecule type" value="Genomic_DNA"/>
</dbReference>
<dbReference type="SUPFAM" id="SSF53271">
    <property type="entry name" value="PRTase-like"/>
    <property type="match status" value="1"/>
</dbReference>
<dbReference type="InterPro" id="IPR000836">
    <property type="entry name" value="PRTase_dom"/>
</dbReference>
<evidence type="ECO:0000313" key="3">
    <source>
        <dbReference type="Proteomes" id="UP000092584"/>
    </source>
</evidence>
<sequence length="167" mass="18761">MTTESNIILDTIQINQKIKRIAYEIYENNTTEKEVIIAGIVGNGYVFAEKLVAALQEISSLNVIICQVNINKKKPLEKVSTSLDINEYKNKSLVLVDDVLNSGTTLIYGVKHFLEVPLKRFKTAVLVNRNHKKYPVKADFKGVSLSTSIKEHVQVTFSENESSAYLV</sequence>
<dbReference type="GO" id="GO:0016757">
    <property type="term" value="F:glycosyltransferase activity"/>
    <property type="evidence" value="ECO:0007669"/>
    <property type="project" value="UniProtKB-KW"/>
</dbReference>